<dbReference type="InterPro" id="IPR017871">
    <property type="entry name" value="ABC_transporter-like_CS"/>
</dbReference>
<dbReference type="InterPro" id="IPR044726">
    <property type="entry name" value="ABCC_6TM_D2"/>
</dbReference>
<feature type="transmembrane region" description="Helical" evidence="9">
    <location>
        <begin position="680"/>
        <end position="699"/>
    </location>
</feature>
<proteinExistence type="predicted"/>
<feature type="domain" description="ABC transmembrane type-1" evidence="11">
    <location>
        <begin position="680"/>
        <end position="961"/>
    </location>
</feature>
<feature type="transmembrane region" description="Helical" evidence="9">
    <location>
        <begin position="814"/>
        <end position="832"/>
    </location>
</feature>
<feature type="transmembrane region" description="Helical" evidence="9">
    <location>
        <begin position="67"/>
        <end position="89"/>
    </location>
</feature>
<feature type="transmembrane region" description="Helical" evidence="9">
    <location>
        <begin position="935"/>
        <end position="953"/>
    </location>
</feature>
<keyword evidence="2" id="KW-0813">Transport</keyword>
<dbReference type="CDD" id="cd18580">
    <property type="entry name" value="ABC_6TM_ABCC_D2"/>
    <property type="match status" value="1"/>
</dbReference>
<dbReference type="Gene3D" id="3.40.50.300">
    <property type="entry name" value="P-loop containing nucleotide triphosphate hydrolases"/>
    <property type="match status" value="2"/>
</dbReference>
<keyword evidence="6" id="KW-0067">ATP-binding</keyword>
<evidence type="ECO:0000256" key="5">
    <source>
        <dbReference type="ARBA" id="ARBA00022741"/>
    </source>
</evidence>
<sequence>MNFFRRLFFTEVSPLVKKARTQIIQENDLLPLPADIDPRVVSIDIAKVKWHAPHAHLFSLLSSLKKYLVPAYSWYIASAVFSLCTPVLVHRFVGLISAGVTNENLKETLLVGTLLGFCGFLTGFCIQHYYVRTLRSYQLLSNLLNEKIFRHSLKLSLQARQKNQLGDIVNYMGSDSDSVADYALILADLAYAVVMIFAIVGMLFYYIGWSTLAAIAVLLVLAPLTKFISKTFTKLDDEMMAHRDHRVTLMTQALNAIRVVKYFAWEKSVAKEVNDVRAKELAARRHLARAETFSSLGYLGVSTFVLFVALAVHAWRGEKLDAALIFTCISLFGLLEGPFGELSRLISRYTQALVGARRILNFLSQEEVQEKTGRLDESGKAAGVKVDGLTVSYQDAVSPVLQNISFSVAPGKSLAVVGPVGAGKSSLIYTLLGEIPTSAGAVEFTGLDAAELRPRVAYVPQEAYVVNASLLENLKFGEEVSGEELRRSLHNACLDKDLKEWKAGLRTEIGEKGVNLSGGQKQRVALARAYLSRPQVVLLDDPLSAVDAETENQLVQRLIFGAWKEKTRIVVTHRLEHLAMFDQVLYIEDGQVKGLGTFAELKVTCPEFADFYSEHGKTQGEQEPAAIQEVAAVAAEAATTEIHESRVTEDEDREVGAVKGSVYWDYISSLGGDGKYTKPLILLALLLGALGVTVLPLAQKSWLSYYSTHQNEWNALTAIGIYGAIGISVLVASLLDNLFWLSRGIQAGKDMHDKMLKSVLKAPVRFFDSTPVGRVLQRFSRDIESVDVYLQWSFSSAVNCALQVVAALVLILGLMPYMVFVIGPVMLLYYFLQRDYRRPAREAKRLDSIARSPRYAHFKESLQGLVVIRGFSKSDWFLQNFYDKLAHSQRMFFSHYMLNRWFSSRIPVVGGLISIGTTAGVSLSAYYGIMSAGTAGLVTMYSLSFWAYLNWGVRIFADIESRMTSIERLKFFANLPAEKDTLVALPEPLRPTWPEFGAIEVNNLQVRYATHLPLVLKGITFNVEAGTRVGIIGRTGSGKSTFFQSLFRFIEAEEGRIVIDGVNVAGVSLERLRRSLAIIPQDPTLFMGTIRNNLDRYNEYSDEEVMGALKHASMWEHVESLPQGLNSPVTEGGLNLSQGQRQLLCLARALLTKARVIVMDEATASVDVQTDAILQKVIREAFAGVTMLIIAHRLGTIADCDQIVEISAGTVKSIRRPHEISVEEIEESLV</sequence>
<evidence type="ECO:0000256" key="8">
    <source>
        <dbReference type="ARBA" id="ARBA00023136"/>
    </source>
</evidence>
<keyword evidence="3 9" id="KW-0812">Transmembrane</keyword>
<dbReference type="InterPro" id="IPR011527">
    <property type="entry name" value="ABC1_TM_dom"/>
</dbReference>
<keyword evidence="5" id="KW-0547">Nucleotide-binding</keyword>
<dbReference type="InterPro" id="IPR044746">
    <property type="entry name" value="ABCC_6TM_D1"/>
</dbReference>
<dbReference type="Gene3D" id="1.20.1560.10">
    <property type="entry name" value="ABC transporter type 1, transmembrane domain"/>
    <property type="match status" value="2"/>
</dbReference>
<accession>A0ABT6DGP1</accession>
<feature type="transmembrane region" description="Helical" evidence="9">
    <location>
        <begin position="295"/>
        <end position="316"/>
    </location>
</feature>
<evidence type="ECO:0000256" key="7">
    <source>
        <dbReference type="ARBA" id="ARBA00022989"/>
    </source>
</evidence>
<dbReference type="EMBL" id="JANRMI010000002">
    <property type="protein sequence ID" value="MDG0816023.1"/>
    <property type="molecule type" value="Genomic_DNA"/>
</dbReference>
<feature type="transmembrane region" description="Helical" evidence="9">
    <location>
        <begin position="109"/>
        <end position="131"/>
    </location>
</feature>
<dbReference type="CDD" id="cd03250">
    <property type="entry name" value="ABCC_MRP_domain1"/>
    <property type="match status" value="1"/>
</dbReference>
<dbReference type="CDD" id="cd18579">
    <property type="entry name" value="ABC_6TM_ABCC_D1"/>
    <property type="match status" value="1"/>
</dbReference>
<evidence type="ECO:0000259" key="10">
    <source>
        <dbReference type="PROSITE" id="PS50893"/>
    </source>
</evidence>
<dbReference type="InterPro" id="IPR036640">
    <property type="entry name" value="ABC1_TM_sf"/>
</dbReference>
<evidence type="ECO:0000256" key="3">
    <source>
        <dbReference type="ARBA" id="ARBA00022692"/>
    </source>
</evidence>
<evidence type="ECO:0000256" key="4">
    <source>
        <dbReference type="ARBA" id="ARBA00022737"/>
    </source>
</evidence>
<keyword evidence="13" id="KW-1185">Reference proteome</keyword>
<dbReference type="PROSITE" id="PS00211">
    <property type="entry name" value="ABC_TRANSPORTER_1"/>
    <property type="match status" value="2"/>
</dbReference>
<keyword evidence="4" id="KW-0677">Repeat</keyword>
<keyword evidence="8 9" id="KW-0472">Membrane</keyword>
<dbReference type="Pfam" id="PF00664">
    <property type="entry name" value="ABC_membrane"/>
    <property type="match status" value="2"/>
</dbReference>
<dbReference type="PANTHER" id="PTHR24223">
    <property type="entry name" value="ATP-BINDING CASSETTE SUB-FAMILY C"/>
    <property type="match status" value="1"/>
</dbReference>
<dbReference type="InterPro" id="IPR050173">
    <property type="entry name" value="ABC_transporter_C-like"/>
</dbReference>
<organism evidence="12 13">
    <name type="scientific">Bdellovibrio svalbardensis</name>
    <dbReference type="NCBI Taxonomy" id="2972972"/>
    <lineage>
        <taxon>Bacteria</taxon>
        <taxon>Pseudomonadati</taxon>
        <taxon>Bdellovibrionota</taxon>
        <taxon>Bdellovibrionia</taxon>
        <taxon>Bdellovibrionales</taxon>
        <taxon>Pseudobdellovibrionaceae</taxon>
        <taxon>Bdellovibrio</taxon>
    </lineage>
</organism>
<feature type="transmembrane region" description="Helical" evidence="9">
    <location>
        <begin position="719"/>
        <end position="741"/>
    </location>
</feature>
<evidence type="ECO:0000256" key="2">
    <source>
        <dbReference type="ARBA" id="ARBA00022448"/>
    </source>
</evidence>
<reference evidence="12" key="1">
    <citation type="submission" date="2022-08" db="EMBL/GenBank/DDBJ databases">
        <title>Novel Bdellovibrio Species Isolated from Svalbard: Designation Bdellovibrio svalbardensis.</title>
        <authorList>
            <person name="Mitchell R.J."/>
            <person name="Choi S.Y."/>
        </authorList>
    </citation>
    <scope>NUCLEOTIDE SEQUENCE</scope>
    <source>
        <strain evidence="12">PAP01</strain>
    </source>
</reference>
<dbReference type="SMART" id="SM00382">
    <property type="entry name" value="AAA"/>
    <property type="match status" value="2"/>
</dbReference>
<evidence type="ECO:0000259" key="11">
    <source>
        <dbReference type="PROSITE" id="PS50929"/>
    </source>
</evidence>
<dbReference type="RefSeq" id="WP_277577501.1">
    <property type="nucleotide sequence ID" value="NZ_JANRMI010000002.1"/>
</dbReference>
<feature type="domain" description="ABC transporter" evidence="10">
    <location>
        <begin position="384"/>
        <end position="614"/>
    </location>
</feature>
<gene>
    <name evidence="12" type="ORF">NWE73_06595</name>
</gene>
<feature type="transmembrane region" description="Helical" evidence="9">
    <location>
        <begin position="182"/>
        <end position="200"/>
    </location>
</feature>
<dbReference type="InterPro" id="IPR027417">
    <property type="entry name" value="P-loop_NTPase"/>
</dbReference>
<dbReference type="PROSITE" id="PS50893">
    <property type="entry name" value="ABC_TRANSPORTER_2"/>
    <property type="match status" value="2"/>
</dbReference>
<evidence type="ECO:0000313" key="12">
    <source>
        <dbReference type="EMBL" id="MDG0816023.1"/>
    </source>
</evidence>
<dbReference type="PROSITE" id="PS50929">
    <property type="entry name" value="ABC_TM1F"/>
    <property type="match status" value="2"/>
</dbReference>
<comment type="subcellular location">
    <subcellularLocation>
        <location evidence="1">Cell membrane</location>
        <topology evidence="1">Multi-pass membrane protein</topology>
    </subcellularLocation>
</comment>
<keyword evidence="7 9" id="KW-1133">Transmembrane helix</keyword>
<dbReference type="CDD" id="cd03369">
    <property type="entry name" value="ABCC_NFT1"/>
    <property type="match status" value="1"/>
</dbReference>
<dbReference type="SUPFAM" id="SSF52540">
    <property type="entry name" value="P-loop containing nucleoside triphosphate hydrolases"/>
    <property type="match status" value="2"/>
</dbReference>
<dbReference type="InterPro" id="IPR003593">
    <property type="entry name" value="AAA+_ATPase"/>
</dbReference>
<dbReference type="InterPro" id="IPR003439">
    <property type="entry name" value="ABC_transporter-like_ATP-bd"/>
</dbReference>
<evidence type="ECO:0000256" key="6">
    <source>
        <dbReference type="ARBA" id="ARBA00022840"/>
    </source>
</evidence>
<feature type="domain" description="ABC transmembrane type-1" evidence="11">
    <location>
        <begin position="76"/>
        <end position="351"/>
    </location>
</feature>
<dbReference type="Pfam" id="PF00005">
    <property type="entry name" value="ABC_tran"/>
    <property type="match status" value="2"/>
</dbReference>
<dbReference type="Proteomes" id="UP001152321">
    <property type="component" value="Unassembled WGS sequence"/>
</dbReference>
<evidence type="ECO:0000256" key="9">
    <source>
        <dbReference type="SAM" id="Phobius"/>
    </source>
</evidence>
<feature type="transmembrane region" description="Helical" evidence="9">
    <location>
        <begin position="206"/>
        <end position="224"/>
    </location>
</feature>
<feature type="domain" description="ABC transporter" evidence="10">
    <location>
        <begin position="999"/>
        <end position="1230"/>
    </location>
</feature>
<evidence type="ECO:0000256" key="1">
    <source>
        <dbReference type="ARBA" id="ARBA00004651"/>
    </source>
</evidence>
<protein>
    <submittedName>
        <fullName evidence="12">ABC transporter transmembrane domain-containing protein</fullName>
    </submittedName>
</protein>
<dbReference type="PANTHER" id="PTHR24223:SF353">
    <property type="entry name" value="ABC TRANSPORTER ATP-BINDING PROTEIN_PERMEASE VMR1-RELATED"/>
    <property type="match status" value="1"/>
</dbReference>
<dbReference type="SUPFAM" id="SSF90123">
    <property type="entry name" value="ABC transporter transmembrane region"/>
    <property type="match status" value="2"/>
</dbReference>
<feature type="transmembrane region" description="Helical" evidence="9">
    <location>
        <begin position="906"/>
        <end position="929"/>
    </location>
</feature>
<name>A0ABT6DGP1_9BACT</name>
<evidence type="ECO:0000313" key="13">
    <source>
        <dbReference type="Proteomes" id="UP001152321"/>
    </source>
</evidence>
<comment type="caution">
    <text evidence="12">The sequence shown here is derived from an EMBL/GenBank/DDBJ whole genome shotgun (WGS) entry which is preliminary data.</text>
</comment>